<dbReference type="Proteomes" id="UP000801492">
    <property type="component" value="Unassembled WGS sequence"/>
</dbReference>
<dbReference type="EMBL" id="VTPC01007832">
    <property type="protein sequence ID" value="KAF2893612.1"/>
    <property type="molecule type" value="Genomic_DNA"/>
</dbReference>
<dbReference type="AlphaFoldDB" id="A0A8K0CYC1"/>
<dbReference type="PANTHER" id="PTHR46468:SF1">
    <property type="entry name" value="SENTRIN-SPECIFIC PROTEASE 8"/>
    <property type="match status" value="1"/>
</dbReference>
<dbReference type="GO" id="GO:0006508">
    <property type="term" value="P:proteolysis"/>
    <property type="evidence" value="ECO:0007669"/>
    <property type="project" value="UniProtKB-KW"/>
</dbReference>
<protein>
    <recommendedName>
        <fullName evidence="5">Ubiquitin-like protease family profile domain-containing protein</fullName>
    </recommendedName>
</protein>
<evidence type="ECO:0000256" key="2">
    <source>
        <dbReference type="ARBA" id="ARBA00022670"/>
    </source>
</evidence>
<comment type="similarity">
    <text evidence="1">Belongs to the peptidase C48 family.</text>
</comment>
<sequence>MSRNYTNPVVLSFHESLLRVSDIELLRGPCWLNDTVISFYFEYLEKKRFKNNPFLLFVPPQVTQCIKITPSSEISVFLSPLIAQPRRFIFFALNDNEQTEVSGGSHWSLLVFSYPEKMIFHFDSSKGTNQDQAVDFGEKLLRYFGLPTYGCFSEPMCLQQTNGYDCGIHVLCNAENIADHASRYRRIEGCPVVDRESVLTKRSEILDLISSLRQ</sequence>
<dbReference type="GO" id="GO:0000338">
    <property type="term" value="P:protein deneddylation"/>
    <property type="evidence" value="ECO:0007669"/>
    <property type="project" value="TreeGrafter"/>
</dbReference>
<dbReference type="GO" id="GO:0008234">
    <property type="term" value="F:cysteine-type peptidase activity"/>
    <property type="evidence" value="ECO:0007669"/>
    <property type="project" value="UniProtKB-KW"/>
</dbReference>
<evidence type="ECO:0000256" key="1">
    <source>
        <dbReference type="ARBA" id="ARBA00005234"/>
    </source>
</evidence>
<reference evidence="6" key="1">
    <citation type="submission" date="2019-08" db="EMBL/GenBank/DDBJ databases">
        <title>The genome of the North American firefly Photinus pyralis.</title>
        <authorList>
            <consortium name="Photinus pyralis genome working group"/>
            <person name="Fallon T.R."/>
            <person name="Sander Lower S.E."/>
            <person name="Weng J.-K."/>
        </authorList>
    </citation>
    <scope>NUCLEOTIDE SEQUENCE</scope>
    <source>
        <strain evidence="6">TRF0915ILg1</strain>
        <tissue evidence="6">Whole body</tissue>
    </source>
</reference>
<dbReference type="OrthoDB" id="5065855at2759"/>
<accession>A0A8K0CYC1</accession>
<organism evidence="6 7">
    <name type="scientific">Ignelater luminosus</name>
    <name type="common">Cucubano</name>
    <name type="synonym">Pyrophorus luminosus</name>
    <dbReference type="NCBI Taxonomy" id="2038154"/>
    <lineage>
        <taxon>Eukaryota</taxon>
        <taxon>Metazoa</taxon>
        <taxon>Ecdysozoa</taxon>
        <taxon>Arthropoda</taxon>
        <taxon>Hexapoda</taxon>
        <taxon>Insecta</taxon>
        <taxon>Pterygota</taxon>
        <taxon>Neoptera</taxon>
        <taxon>Endopterygota</taxon>
        <taxon>Coleoptera</taxon>
        <taxon>Polyphaga</taxon>
        <taxon>Elateriformia</taxon>
        <taxon>Elateroidea</taxon>
        <taxon>Elateridae</taxon>
        <taxon>Agrypninae</taxon>
        <taxon>Pyrophorini</taxon>
        <taxon>Ignelater</taxon>
    </lineage>
</organism>
<dbReference type="SUPFAM" id="SSF54001">
    <property type="entry name" value="Cysteine proteinases"/>
    <property type="match status" value="1"/>
</dbReference>
<name>A0A8K0CYC1_IGNLU</name>
<keyword evidence="7" id="KW-1185">Reference proteome</keyword>
<dbReference type="InterPro" id="IPR003653">
    <property type="entry name" value="Peptidase_C48_C"/>
</dbReference>
<comment type="caution">
    <text evidence="6">The sequence shown here is derived from an EMBL/GenBank/DDBJ whole genome shotgun (WGS) entry which is preliminary data.</text>
</comment>
<dbReference type="PANTHER" id="PTHR46468">
    <property type="entry name" value="SENTRIN-SPECIFIC PROTEASE 8"/>
    <property type="match status" value="1"/>
</dbReference>
<keyword evidence="3" id="KW-0378">Hydrolase</keyword>
<keyword evidence="4" id="KW-0788">Thiol protease</keyword>
<dbReference type="GO" id="GO:0019784">
    <property type="term" value="F:deNEDDylase activity"/>
    <property type="evidence" value="ECO:0007669"/>
    <property type="project" value="InterPro"/>
</dbReference>
<dbReference type="InterPro" id="IPR044613">
    <property type="entry name" value="Nep1/2-like"/>
</dbReference>
<dbReference type="PROSITE" id="PS50600">
    <property type="entry name" value="ULP_PROTEASE"/>
    <property type="match status" value="1"/>
</dbReference>
<evidence type="ECO:0000259" key="5">
    <source>
        <dbReference type="PROSITE" id="PS50600"/>
    </source>
</evidence>
<dbReference type="Gene3D" id="3.40.395.10">
    <property type="entry name" value="Adenoviral Proteinase, Chain A"/>
    <property type="match status" value="1"/>
</dbReference>
<evidence type="ECO:0000256" key="4">
    <source>
        <dbReference type="ARBA" id="ARBA00022807"/>
    </source>
</evidence>
<feature type="domain" description="Ubiquitin-like protease family profile" evidence="5">
    <location>
        <begin position="16"/>
        <end position="177"/>
    </location>
</feature>
<dbReference type="Pfam" id="PF02902">
    <property type="entry name" value="Peptidase_C48"/>
    <property type="match status" value="1"/>
</dbReference>
<keyword evidence="2" id="KW-0645">Protease</keyword>
<dbReference type="InterPro" id="IPR038765">
    <property type="entry name" value="Papain-like_cys_pep_sf"/>
</dbReference>
<evidence type="ECO:0000256" key="3">
    <source>
        <dbReference type="ARBA" id="ARBA00022801"/>
    </source>
</evidence>
<gene>
    <name evidence="6" type="ORF">ILUMI_12561</name>
</gene>
<proteinExistence type="inferred from homology"/>
<evidence type="ECO:0000313" key="7">
    <source>
        <dbReference type="Proteomes" id="UP000801492"/>
    </source>
</evidence>
<evidence type="ECO:0000313" key="6">
    <source>
        <dbReference type="EMBL" id="KAF2893612.1"/>
    </source>
</evidence>